<accession>A0A922IHP2</accession>
<protein>
    <submittedName>
        <fullName evidence="2">Myelin expression factor 2, variant 3</fullName>
    </submittedName>
</protein>
<dbReference type="EMBL" id="AMPZ03000008">
    <property type="protein sequence ID" value="KAH9579445.1"/>
    <property type="molecule type" value="Genomic_DNA"/>
</dbReference>
<dbReference type="Proteomes" id="UP000471633">
    <property type="component" value="Unassembled WGS sequence"/>
</dbReference>
<evidence type="ECO:0000313" key="3">
    <source>
        <dbReference type="Proteomes" id="UP000471633"/>
    </source>
</evidence>
<evidence type="ECO:0000313" key="2">
    <source>
        <dbReference type="EMBL" id="KAH9579445.1"/>
    </source>
</evidence>
<feature type="compositionally biased region" description="Low complexity" evidence="1">
    <location>
        <begin position="111"/>
        <end position="132"/>
    </location>
</feature>
<reference evidence="2" key="3">
    <citation type="submission" date="2021-06" db="EMBL/GenBank/DDBJ databases">
        <title>Chromosome-level genome assembly for S. haematobium.</title>
        <authorList>
            <person name="Stroehlein A.J."/>
        </authorList>
    </citation>
    <scope>NUCLEOTIDE SEQUENCE</scope>
</reference>
<comment type="caution">
    <text evidence="2">The sequence shown here is derived from an EMBL/GenBank/DDBJ whole genome shotgun (WGS) entry which is preliminary data.</text>
</comment>
<dbReference type="GeneID" id="24592689"/>
<reference evidence="2" key="1">
    <citation type="journal article" date="2012" name="Nat. Genet.">
        <title>Whole-genome sequence of Schistosoma haematobium.</title>
        <authorList>
            <person name="Young N.D."/>
            <person name="Jex A.R."/>
            <person name="Li B."/>
            <person name="Liu S."/>
            <person name="Yang L."/>
            <person name="Xiong Z."/>
            <person name="Li Y."/>
            <person name="Cantacessi C."/>
            <person name="Hall R.S."/>
            <person name="Xu X."/>
            <person name="Chen F."/>
            <person name="Wu X."/>
            <person name="Zerlotini A."/>
            <person name="Oliveira G."/>
            <person name="Hofmann A."/>
            <person name="Zhang G."/>
            <person name="Fang X."/>
            <person name="Kang Y."/>
            <person name="Campbell B.E."/>
            <person name="Loukas A."/>
            <person name="Ranganathan S."/>
            <person name="Rollinson D."/>
            <person name="Rinaldi G."/>
            <person name="Brindley P.J."/>
            <person name="Yang H."/>
            <person name="Wang J."/>
            <person name="Wang J."/>
            <person name="Gasser R.B."/>
        </authorList>
    </citation>
    <scope>NUCLEOTIDE SEQUENCE</scope>
</reference>
<organism evidence="2 3">
    <name type="scientific">Schistosoma haematobium</name>
    <name type="common">Blood fluke</name>
    <dbReference type="NCBI Taxonomy" id="6185"/>
    <lineage>
        <taxon>Eukaryota</taxon>
        <taxon>Metazoa</taxon>
        <taxon>Spiralia</taxon>
        <taxon>Lophotrochozoa</taxon>
        <taxon>Platyhelminthes</taxon>
        <taxon>Trematoda</taxon>
        <taxon>Digenea</taxon>
        <taxon>Strigeidida</taxon>
        <taxon>Schistosomatoidea</taxon>
        <taxon>Schistosomatidae</taxon>
        <taxon>Schistosoma</taxon>
    </lineage>
</organism>
<name>A0A922IHP2_SCHHA</name>
<evidence type="ECO:0000256" key="1">
    <source>
        <dbReference type="SAM" id="MobiDB-lite"/>
    </source>
</evidence>
<gene>
    <name evidence="2" type="primary">MYEF2_1</name>
    <name evidence="2" type="ORF">MS3_00009593</name>
</gene>
<reference evidence="2" key="2">
    <citation type="journal article" date="2019" name="Gigascience">
        <title>High-quality Schistosoma haematobium genome achieved by single-molecule and long-range sequencing.</title>
        <authorList>
            <person name="Stroehlein A.J."/>
            <person name="Korhonen P.K."/>
            <person name="Chong T.M."/>
            <person name="Lim Y.L."/>
            <person name="Chan K.G."/>
            <person name="Webster B."/>
            <person name="Rollinson D."/>
            <person name="Brindley P.J."/>
            <person name="Gasser R.B."/>
            <person name="Young N.D."/>
        </authorList>
    </citation>
    <scope>NUCLEOTIDE SEQUENCE</scope>
</reference>
<dbReference type="CTD" id="24592689"/>
<reference evidence="2" key="4">
    <citation type="journal article" date="2022" name="PLoS Pathog.">
        <title>Chromosome-level genome of Schistosoma haematobium underpins genome-wide explorations of molecular variation.</title>
        <authorList>
            <person name="Stroehlein A.J."/>
            <person name="Korhonen P.K."/>
            <person name="Lee V.V."/>
            <person name="Ralph S.A."/>
            <person name="Mentink-Kane M."/>
            <person name="You H."/>
            <person name="McManus D.P."/>
            <person name="Tchuente L.T."/>
            <person name="Stothard J.R."/>
            <person name="Kaur P."/>
            <person name="Dudchenko O."/>
            <person name="Aiden E.L."/>
            <person name="Yang B."/>
            <person name="Yang H."/>
            <person name="Emery A.M."/>
            <person name="Webster B.L."/>
            <person name="Brindley P.J."/>
            <person name="Rollinson D."/>
            <person name="Chang B.C.H."/>
            <person name="Gasser R.B."/>
            <person name="Young N.D."/>
        </authorList>
    </citation>
    <scope>NUCLEOTIDE SEQUENCE</scope>
</reference>
<dbReference type="RefSeq" id="XP_051064417.1">
    <property type="nucleotide sequence ID" value="XM_051217982.1"/>
</dbReference>
<proteinExistence type="predicted"/>
<feature type="region of interest" description="Disordered" evidence="1">
    <location>
        <begin position="111"/>
        <end position="139"/>
    </location>
</feature>
<sequence>MFNNQILKDRPMRVKIDRQGTPASMNIVYPPQQRTGSSGILGSTGSVIPSNPILTDQQQSSNIIAALVTLLGLKTNADTNPQSGIIEVLRNLASNANLSGGLNTLATTGSSNNSSNFTGQSLSSIPDASPSSGINRSYSGQLPQDGLQQLISAAVAGGMSQTQITSVLSTLGLFQVIIG</sequence>
<dbReference type="AlphaFoldDB" id="A0A922IHP2"/>
<keyword evidence="3" id="KW-1185">Reference proteome</keyword>